<protein>
    <recommendedName>
        <fullName evidence="2">DUF8207 domain-containing protein</fullName>
    </recommendedName>
</protein>
<keyword evidence="4" id="KW-1185">Reference proteome</keyword>
<evidence type="ECO:0000256" key="1">
    <source>
        <dbReference type="SAM" id="MobiDB-lite"/>
    </source>
</evidence>
<organism evidence="3 4">
    <name type="scientific">Lasius niger</name>
    <name type="common">Black garden ant</name>
    <dbReference type="NCBI Taxonomy" id="67767"/>
    <lineage>
        <taxon>Eukaryota</taxon>
        <taxon>Metazoa</taxon>
        <taxon>Ecdysozoa</taxon>
        <taxon>Arthropoda</taxon>
        <taxon>Hexapoda</taxon>
        <taxon>Insecta</taxon>
        <taxon>Pterygota</taxon>
        <taxon>Neoptera</taxon>
        <taxon>Endopterygota</taxon>
        <taxon>Hymenoptera</taxon>
        <taxon>Apocrita</taxon>
        <taxon>Aculeata</taxon>
        <taxon>Formicoidea</taxon>
        <taxon>Formicidae</taxon>
        <taxon>Formicinae</taxon>
        <taxon>Lasius</taxon>
        <taxon>Lasius</taxon>
    </lineage>
</organism>
<accession>A0A0J7K1S5</accession>
<dbReference type="AlphaFoldDB" id="A0A0J7K1S5"/>
<feature type="region of interest" description="Disordered" evidence="1">
    <location>
        <begin position="48"/>
        <end position="119"/>
    </location>
</feature>
<comment type="caution">
    <text evidence="3">The sequence shown here is derived from an EMBL/GenBank/DDBJ whole genome shotgun (WGS) entry which is preliminary data.</text>
</comment>
<evidence type="ECO:0000259" key="2">
    <source>
        <dbReference type="Pfam" id="PF26634"/>
    </source>
</evidence>
<feature type="compositionally biased region" description="Basic and acidic residues" evidence="1">
    <location>
        <begin position="51"/>
        <end position="61"/>
    </location>
</feature>
<dbReference type="Pfam" id="PF26634">
    <property type="entry name" value="DUF8207"/>
    <property type="match status" value="1"/>
</dbReference>
<evidence type="ECO:0000313" key="3">
    <source>
        <dbReference type="EMBL" id="KMQ84277.1"/>
    </source>
</evidence>
<dbReference type="PaxDb" id="67767-A0A0J7K1S5"/>
<feature type="domain" description="DUF8207" evidence="2">
    <location>
        <begin position="189"/>
        <end position="289"/>
    </location>
</feature>
<dbReference type="OrthoDB" id="7552280at2759"/>
<name>A0A0J7K1S5_LASNI</name>
<feature type="compositionally biased region" description="Polar residues" evidence="1">
    <location>
        <begin position="92"/>
        <end position="107"/>
    </location>
</feature>
<proteinExistence type="predicted"/>
<sequence>KIAKTSESIRKKHRALKTGKIDDDIAVKTHFKPIIEPLQKIVDSSLIAVKNEPESNADAKIKTLPIKRYEEEGEEEEEEEDVTPKKRKRLNVNRSSMPRTSDPSKQSDALLDEPPITSTPFATTRIVQPMIPETLANENVFETTGNSLETSFVRNRLQTSEGQEMLRKHLGPLGQEYMSTLLGGDEKKEIDHVYGVYFDKDEMLLGNKRFDIDRDDSIIIDKVRYIGTPGLYELIFKRIPDDIIYTEDDMQKYKSILLATNAHKRNYDAQGQLRSNRGYKYKQIIAPLMSIEPKKKISGKGVFMPRAMTLTDNKIDYVHWDDPNELVDRLRLLNASRHAGHNAHDNEILSIIEELREVGIIIN</sequence>
<dbReference type="Proteomes" id="UP000036403">
    <property type="component" value="Unassembled WGS sequence"/>
</dbReference>
<feature type="compositionally biased region" description="Acidic residues" evidence="1">
    <location>
        <begin position="71"/>
        <end position="81"/>
    </location>
</feature>
<feature type="non-terminal residue" evidence="3">
    <location>
        <position position="1"/>
    </location>
</feature>
<dbReference type="EMBL" id="LBMM01016890">
    <property type="protein sequence ID" value="KMQ84277.1"/>
    <property type="molecule type" value="Genomic_DNA"/>
</dbReference>
<reference evidence="3 4" key="1">
    <citation type="submission" date="2015-04" db="EMBL/GenBank/DDBJ databases">
        <title>Lasius niger genome sequencing.</title>
        <authorList>
            <person name="Konorov E.A."/>
            <person name="Nikitin M.A."/>
            <person name="Kirill M.V."/>
            <person name="Chang P."/>
        </authorList>
    </citation>
    <scope>NUCLEOTIDE SEQUENCE [LARGE SCALE GENOMIC DNA]</scope>
    <source>
        <tissue evidence="3">Whole</tissue>
    </source>
</reference>
<dbReference type="PANTHER" id="PTHR35374:SF1">
    <property type="entry name" value="PROTEIN KINASE DOMAIN-CONTAINING PROTEIN"/>
    <property type="match status" value="1"/>
</dbReference>
<gene>
    <name evidence="3" type="ORF">RF55_18057</name>
</gene>
<evidence type="ECO:0000313" key="4">
    <source>
        <dbReference type="Proteomes" id="UP000036403"/>
    </source>
</evidence>
<dbReference type="PANTHER" id="PTHR35374">
    <property type="entry name" value="CYCLIN-DEPENDENT KINASE 11A-LIKE"/>
    <property type="match status" value="1"/>
</dbReference>
<dbReference type="InterPro" id="IPR058520">
    <property type="entry name" value="DUF8207"/>
</dbReference>